<proteinExistence type="predicted"/>
<feature type="compositionally biased region" description="Basic and acidic residues" evidence="1">
    <location>
        <begin position="141"/>
        <end position="155"/>
    </location>
</feature>
<organism evidence="3 4">
    <name type="scientific">Dendrobium nobile</name>
    <name type="common">Orchid</name>
    <dbReference type="NCBI Taxonomy" id="94219"/>
    <lineage>
        <taxon>Eukaryota</taxon>
        <taxon>Viridiplantae</taxon>
        <taxon>Streptophyta</taxon>
        <taxon>Embryophyta</taxon>
        <taxon>Tracheophyta</taxon>
        <taxon>Spermatophyta</taxon>
        <taxon>Magnoliopsida</taxon>
        <taxon>Liliopsida</taxon>
        <taxon>Asparagales</taxon>
        <taxon>Orchidaceae</taxon>
        <taxon>Epidendroideae</taxon>
        <taxon>Malaxideae</taxon>
        <taxon>Dendrobiinae</taxon>
        <taxon>Dendrobium</taxon>
    </lineage>
</organism>
<accession>A0A8T3BDD9</accession>
<gene>
    <name evidence="3" type="ORF">KFK09_011704</name>
</gene>
<dbReference type="InterPro" id="IPR012337">
    <property type="entry name" value="RNaseH-like_sf"/>
</dbReference>
<dbReference type="InterPro" id="IPR007021">
    <property type="entry name" value="DUF659"/>
</dbReference>
<feature type="domain" description="DUF659" evidence="2">
    <location>
        <begin position="189"/>
        <end position="297"/>
    </location>
</feature>
<feature type="region of interest" description="Disordered" evidence="1">
    <location>
        <begin position="136"/>
        <end position="172"/>
    </location>
</feature>
<sequence>MERGVELLDSDRVEEAEEWEERGEFAMMSRSTLYVRLPVPVRQEDIGNVGEGIGDDEMAGHIVDMDKWDDLHEKVGWVVRIEGGTMRGIWQREMQQNLTEITKRKLLAQEDLSHTVDLFSDDPVEEERGSCSVIKSQTSDTHGKGIDKGKRKINEDDNFFAPRTKPGSQPSLKSVMASKDAVHRADLTVARLRVNLLRDAKDECKLLVDSYRRIWKETGCTLMADGWTDTRSRTLINFLVYCPRGASFLKSVDASDVVKGATTLCALFTNIVEWVGQENIVHFVTDNAANYKKAGSMPYISELAMKASTITIFVYNHAFILAWLRKREGWTEIVRPGITRFATTFITLRSVHDHKCDLQAFITRPLIRLLRIVDADEKPSLGYLYDGMLQSRKRSYNTLDYISIELIDFWILDDEPTPELHVEDLETEIYKDDAIPIDIEPNKTSNGQTPIFSDSQAAVTRPYSSLNFKPFFTIGNPLFSNRKPNTCCLKNGSSFSWEKITGDSRPVGLAILEAICSDNADEKLVLFGSQLKVQILSINQNSSSRTLLVESPHSPIEFGIKNKNSQLAMAVLSPWRRSPLASTIPSMDNSPRGLHLSASEIELSEDYTCVISHGPQQNKIDFLISDYFLTFCHTCQNKI</sequence>
<comment type="caution">
    <text evidence="3">The sequence shown here is derived from an EMBL/GenBank/DDBJ whole genome shotgun (WGS) entry which is preliminary data.</text>
</comment>
<dbReference type="PANTHER" id="PTHR32166:SF121">
    <property type="entry name" value="DUF659 DOMAIN-CONTAINING PROTEIN"/>
    <property type="match status" value="1"/>
</dbReference>
<keyword evidence="4" id="KW-1185">Reference proteome</keyword>
<name>A0A8T3BDD9_DENNO</name>
<dbReference type="SUPFAM" id="SSF53098">
    <property type="entry name" value="Ribonuclease H-like"/>
    <property type="match status" value="1"/>
</dbReference>
<dbReference type="Proteomes" id="UP000829196">
    <property type="component" value="Unassembled WGS sequence"/>
</dbReference>
<evidence type="ECO:0000313" key="4">
    <source>
        <dbReference type="Proteomes" id="UP000829196"/>
    </source>
</evidence>
<dbReference type="OrthoDB" id="2442898at2759"/>
<dbReference type="Pfam" id="PF04937">
    <property type="entry name" value="DUF659"/>
    <property type="match status" value="1"/>
</dbReference>
<dbReference type="AlphaFoldDB" id="A0A8T3BDD9"/>
<dbReference type="EMBL" id="JAGYWB010000009">
    <property type="protein sequence ID" value="KAI0511082.1"/>
    <property type="molecule type" value="Genomic_DNA"/>
</dbReference>
<reference evidence="3" key="1">
    <citation type="journal article" date="2022" name="Front. Genet.">
        <title>Chromosome-Scale Assembly of the Dendrobium nobile Genome Provides Insights Into the Molecular Mechanism of the Biosynthesis of the Medicinal Active Ingredient of Dendrobium.</title>
        <authorList>
            <person name="Xu Q."/>
            <person name="Niu S.-C."/>
            <person name="Li K.-L."/>
            <person name="Zheng P.-J."/>
            <person name="Zhang X.-J."/>
            <person name="Jia Y."/>
            <person name="Liu Y."/>
            <person name="Niu Y.-X."/>
            <person name="Yu L.-H."/>
            <person name="Chen D.-F."/>
            <person name="Zhang G.-Q."/>
        </authorList>
    </citation>
    <scope>NUCLEOTIDE SEQUENCE</scope>
    <source>
        <tissue evidence="3">Leaf</tissue>
    </source>
</reference>
<evidence type="ECO:0000259" key="2">
    <source>
        <dbReference type="Pfam" id="PF04937"/>
    </source>
</evidence>
<evidence type="ECO:0000256" key="1">
    <source>
        <dbReference type="SAM" id="MobiDB-lite"/>
    </source>
</evidence>
<protein>
    <recommendedName>
        <fullName evidence="2">DUF659 domain-containing protein</fullName>
    </recommendedName>
</protein>
<evidence type="ECO:0000313" key="3">
    <source>
        <dbReference type="EMBL" id="KAI0511082.1"/>
    </source>
</evidence>
<dbReference type="PANTHER" id="PTHR32166">
    <property type="entry name" value="OSJNBA0013A04.12 PROTEIN"/>
    <property type="match status" value="1"/>
</dbReference>